<proteinExistence type="predicted"/>
<feature type="compositionally biased region" description="Low complexity" evidence="1">
    <location>
        <begin position="40"/>
        <end position="56"/>
    </location>
</feature>
<sequence>MRGRGGATNLHGGGRVTPRDALVEAVGPPPRRLPLPSRPVPSSSPSTAPPASTRGSSLHRRVASVGGLVGADMWARVLAGEAVG</sequence>
<feature type="region of interest" description="Disordered" evidence="1">
    <location>
        <begin position="1"/>
        <end position="59"/>
    </location>
</feature>
<name>A0A6G1CWG2_9ORYZ</name>
<evidence type="ECO:0000256" key="1">
    <source>
        <dbReference type="SAM" id="MobiDB-lite"/>
    </source>
</evidence>
<keyword evidence="3" id="KW-1185">Reference proteome</keyword>
<dbReference type="EMBL" id="SPHZ02000008">
    <property type="protein sequence ID" value="KAF0904441.1"/>
    <property type="molecule type" value="Genomic_DNA"/>
</dbReference>
<dbReference type="Proteomes" id="UP000479710">
    <property type="component" value="Unassembled WGS sequence"/>
</dbReference>
<reference evidence="2 3" key="1">
    <citation type="submission" date="2019-11" db="EMBL/GenBank/DDBJ databases">
        <title>Whole genome sequence of Oryza granulata.</title>
        <authorList>
            <person name="Li W."/>
        </authorList>
    </citation>
    <scope>NUCLEOTIDE SEQUENCE [LARGE SCALE GENOMIC DNA]</scope>
    <source>
        <strain evidence="3">cv. Menghai</strain>
        <tissue evidence="2">Leaf</tissue>
    </source>
</reference>
<feature type="compositionally biased region" description="Pro residues" evidence="1">
    <location>
        <begin position="27"/>
        <end position="39"/>
    </location>
</feature>
<dbReference type="AlphaFoldDB" id="A0A6G1CWG2"/>
<organism evidence="2 3">
    <name type="scientific">Oryza meyeriana var. granulata</name>
    <dbReference type="NCBI Taxonomy" id="110450"/>
    <lineage>
        <taxon>Eukaryota</taxon>
        <taxon>Viridiplantae</taxon>
        <taxon>Streptophyta</taxon>
        <taxon>Embryophyta</taxon>
        <taxon>Tracheophyta</taxon>
        <taxon>Spermatophyta</taxon>
        <taxon>Magnoliopsida</taxon>
        <taxon>Liliopsida</taxon>
        <taxon>Poales</taxon>
        <taxon>Poaceae</taxon>
        <taxon>BOP clade</taxon>
        <taxon>Oryzoideae</taxon>
        <taxon>Oryzeae</taxon>
        <taxon>Oryzinae</taxon>
        <taxon>Oryza</taxon>
        <taxon>Oryza meyeriana</taxon>
    </lineage>
</organism>
<feature type="compositionally biased region" description="Gly residues" evidence="1">
    <location>
        <begin position="1"/>
        <end position="15"/>
    </location>
</feature>
<evidence type="ECO:0000313" key="2">
    <source>
        <dbReference type="EMBL" id="KAF0904441.1"/>
    </source>
</evidence>
<comment type="caution">
    <text evidence="2">The sequence shown here is derived from an EMBL/GenBank/DDBJ whole genome shotgun (WGS) entry which is preliminary data.</text>
</comment>
<protein>
    <submittedName>
        <fullName evidence="2">Uncharacterized protein</fullName>
    </submittedName>
</protein>
<accession>A0A6G1CWG2</accession>
<gene>
    <name evidence="2" type="ORF">E2562_034514</name>
</gene>
<evidence type="ECO:0000313" key="3">
    <source>
        <dbReference type="Proteomes" id="UP000479710"/>
    </source>
</evidence>